<evidence type="ECO:0000256" key="2">
    <source>
        <dbReference type="ARBA" id="ARBA00022827"/>
    </source>
</evidence>
<dbReference type="InterPro" id="IPR002346">
    <property type="entry name" value="Mopterin_DH_FAD-bd"/>
</dbReference>
<dbReference type="GO" id="GO:0016491">
    <property type="term" value="F:oxidoreductase activity"/>
    <property type="evidence" value="ECO:0007669"/>
    <property type="project" value="UniProtKB-KW"/>
</dbReference>
<dbReference type="InterPro" id="IPR051312">
    <property type="entry name" value="Diverse_Substr_Oxidored"/>
</dbReference>
<dbReference type="Gene3D" id="3.30.43.10">
    <property type="entry name" value="Uridine Diphospho-n-acetylenolpyruvylglucosamine Reductase, domain 2"/>
    <property type="match status" value="1"/>
</dbReference>
<proteinExistence type="predicted"/>
<evidence type="ECO:0000256" key="1">
    <source>
        <dbReference type="ARBA" id="ARBA00022630"/>
    </source>
</evidence>
<dbReference type="AlphaFoldDB" id="A0A5P2HBH7"/>
<dbReference type="RefSeq" id="WP_150375713.1">
    <property type="nucleotide sequence ID" value="NZ_CP044067.1"/>
</dbReference>
<dbReference type="InterPro" id="IPR016167">
    <property type="entry name" value="FAD-bd_PCMH_sub1"/>
</dbReference>
<dbReference type="GO" id="GO:0071949">
    <property type="term" value="F:FAD binding"/>
    <property type="evidence" value="ECO:0007669"/>
    <property type="project" value="InterPro"/>
</dbReference>
<dbReference type="Gene3D" id="3.30.465.10">
    <property type="match status" value="1"/>
</dbReference>
<dbReference type="InterPro" id="IPR016166">
    <property type="entry name" value="FAD-bd_PCMH"/>
</dbReference>
<dbReference type="PANTHER" id="PTHR42659:SF2">
    <property type="entry name" value="XANTHINE DEHYDROGENASE SUBUNIT C-RELATED"/>
    <property type="match status" value="1"/>
</dbReference>
<dbReference type="Proteomes" id="UP000322822">
    <property type="component" value="Chromosome 2"/>
</dbReference>
<dbReference type="PROSITE" id="PS51387">
    <property type="entry name" value="FAD_PCMH"/>
    <property type="match status" value="1"/>
</dbReference>
<keyword evidence="1" id="KW-0285">Flavoprotein</keyword>
<dbReference type="OrthoDB" id="9793944at2"/>
<evidence type="ECO:0000256" key="3">
    <source>
        <dbReference type="ARBA" id="ARBA00023002"/>
    </source>
</evidence>
<organism evidence="5 6">
    <name type="scientific">Cupriavidus pauculus</name>
    <dbReference type="NCBI Taxonomy" id="82633"/>
    <lineage>
        <taxon>Bacteria</taxon>
        <taxon>Pseudomonadati</taxon>
        <taxon>Pseudomonadota</taxon>
        <taxon>Betaproteobacteria</taxon>
        <taxon>Burkholderiales</taxon>
        <taxon>Burkholderiaceae</taxon>
        <taxon>Cupriavidus</taxon>
    </lineage>
</organism>
<name>A0A5P2HBH7_9BURK</name>
<evidence type="ECO:0000259" key="4">
    <source>
        <dbReference type="PROSITE" id="PS51387"/>
    </source>
</evidence>
<protein>
    <submittedName>
        <fullName evidence="5">Carbon monoxide dehydrogenase</fullName>
    </submittedName>
</protein>
<dbReference type="Pfam" id="PF00941">
    <property type="entry name" value="FAD_binding_5"/>
    <property type="match status" value="1"/>
</dbReference>
<reference evidence="5 6" key="1">
    <citation type="submission" date="2019-09" db="EMBL/GenBank/DDBJ databases">
        <title>FDA dAtabase for Regulatory Grade micrObial Sequences (FDA-ARGOS): Supporting development and validation of Infectious Disease Dx tests.</title>
        <authorList>
            <person name="Sciortino C."/>
            <person name="Tallon L."/>
            <person name="Sadzewicz L."/>
            <person name="Vavikolanu K."/>
            <person name="Mehta A."/>
            <person name="Aluvathingal J."/>
            <person name="Nadendla S."/>
            <person name="Nandy P."/>
            <person name="Geyer C."/>
            <person name="Yan Y."/>
            <person name="Sichtig H."/>
        </authorList>
    </citation>
    <scope>NUCLEOTIDE SEQUENCE [LARGE SCALE GENOMIC DNA]</scope>
    <source>
        <strain evidence="5 6">FDAARGOS_664</strain>
    </source>
</reference>
<sequence>MKAVAYRLERGSSIDAAASALRDAGWGGKPIAGGQSLGAMLNLRLAQPEMLVDLDGIEVLRAVREDADAIVFGAMCTHAAFEDGRLPDPSRGLMPTVARGIAYRAVRNRGTIGGSLCHADPAADWVSTMPLLGATLRLEGPDGGRTVPAADFMLAAFETQLAEGELLTAVSVPRLSAQAQWSYRKFCRKTGEFAHALVCALRDPALGVERLVIGALDGAPRVFEGAGLIASLSNASQRAAWLADAGIDVDPARATQLAEMLRRVVMDMETTE</sequence>
<dbReference type="PANTHER" id="PTHR42659">
    <property type="entry name" value="XANTHINE DEHYDROGENASE SUBUNIT C-RELATED"/>
    <property type="match status" value="1"/>
</dbReference>
<keyword evidence="2" id="KW-0274">FAD</keyword>
<dbReference type="EMBL" id="CP044067">
    <property type="protein sequence ID" value="QET05491.1"/>
    <property type="molecule type" value="Genomic_DNA"/>
</dbReference>
<gene>
    <name evidence="5" type="ORF">FOB72_26160</name>
</gene>
<evidence type="ECO:0000313" key="6">
    <source>
        <dbReference type="Proteomes" id="UP000322822"/>
    </source>
</evidence>
<dbReference type="InterPro" id="IPR016169">
    <property type="entry name" value="FAD-bd_PCMH_sub2"/>
</dbReference>
<dbReference type="InterPro" id="IPR036318">
    <property type="entry name" value="FAD-bd_PCMH-like_sf"/>
</dbReference>
<dbReference type="SUPFAM" id="SSF56176">
    <property type="entry name" value="FAD-binding/transporter-associated domain-like"/>
    <property type="match status" value="1"/>
</dbReference>
<keyword evidence="3" id="KW-0560">Oxidoreductase</keyword>
<evidence type="ECO:0000313" key="5">
    <source>
        <dbReference type="EMBL" id="QET05491.1"/>
    </source>
</evidence>
<feature type="domain" description="FAD-binding PCMH-type" evidence="4">
    <location>
        <begin position="1"/>
        <end position="177"/>
    </location>
</feature>
<accession>A0A5P2HBH7</accession>